<proteinExistence type="predicted"/>
<evidence type="ECO:0000313" key="1">
    <source>
        <dbReference type="EMBL" id="KAK8834366.1"/>
    </source>
</evidence>
<dbReference type="Proteomes" id="UP001470230">
    <property type="component" value="Unassembled WGS sequence"/>
</dbReference>
<organism evidence="1 2">
    <name type="scientific">Tritrichomonas musculus</name>
    <dbReference type="NCBI Taxonomy" id="1915356"/>
    <lineage>
        <taxon>Eukaryota</taxon>
        <taxon>Metamonada</taxon>
        <taxon>Parabasalia</taxon>
        <taxon>Tritrichomonadida</taxon>
        <taxon>Tritrichomonadidae</taxon>
        <taxon>Tritrichomonas</taxon>
    </lineage>
</organism>
<keyword evidence="2" id="KW-1185">Reference proteome</keyword>
<gene>
    <name evidence="1" type="ORF">M9Y10_031330</name>
</gene>
<evidence type="ECO:0008006" key="3">
    <source>
        <dbReference type="Google" id="ProtNLM"/>
    </source>
</evidence>
<comment type="caution">
    <text evidence="1">The sequence shown here is derived from an EMBL/GenBank/DDBJ whole genome shotgun (WGS) entry which is preliminary data.</text>
</comment>
<accession>A0ABR2GKZ6</accession>
<reference evidence="1 2" key="1">
    <citation type="submission" date="2024-04" db="EMBL/GenBank/DDBJ databases">
        <title>Tritrichomonas musculus Genome.</title>
        <authorList>
            <person name="Alves-Ferreira E."/>
            <person name="Grigg M."/>
            <person name="Lorenzi H."/>
            <person name="Galac M."/>
        </authorList>
    </citation>
    <scope>NUCLEOTIDE SEQUENCE [LARGE SCALE GENOMIC DNA]</scope>
    <source>
        <strain evidence="1 2">EAF2021</strain>
    </source>
</reference>
<protein>
    <recommendedName>
        <fullName evidence="3">Phage major capsid protein</fullName>
    </recommendedName>
</protein>
<name>A0ABR2GKZ6_9EUKA</name>
<sequence length="330" mass="37007">MLKNEIASISNGSNAVYEVAFKSKYNKSLNAEEKEISSIVGAWAKEIGERGSDPNHEIAAFVIKTIEPVIYDYPDELLDELFDKGSVDEFDDIHGLVNPKNTLVVHEAAKGGNVPKSYIDYKELKPVWTHKQIETELRYTDLRKNGFKTIANLTMFAEEALKNDMFKTVFNAVDSLITSTNAEQYIASGGSTLTQTDLNSLILYIIERGVNPFIVCRSAYAQQIANMSGQVSFMSNDMKNEYNRYGLVNFYNGARIAHIPSAVKFNGEPALPDKKIFGIAGKIGTLDMRGSLRIYEDFNNKSEKVELKITGFEYGYMIERPENMAKLVLV</sequence>
<evidence type="ECO:0000313" key="2">
    <source>
        <dbReference type="Proteomes" id="UP001470230"/>
    </source>
</evidence>
<dbReference type="EMBL" id="JAPFFF010000421">
    <property type="protein sequence ID" value="KAK8834366.1"/>
    <property type="molecule type" value="Genomic_DNA"/>
</dbReference>